<sequence>MNMAAGKNYTLGLNDFSDLTTEELISCSGIKNIPSELASSKTVFFNMSVDNIPMTVDWRKRGAVTSVKNQGTCGGCWAFATVGAIESSWKIKTGNLISLSAQHLIDCDSQSKGCRGGYIDTAFEFEATFADGIPSEDDYPFKGIQQACRDDFKPSAGINDFHFVPGGSEQQLLQAVAQRPVAARIASGPEIHAYKGGIYSGPCGPSLNHAIVIVGYGISVYGQNYWIIKNSWGNVWGESGYMKLTRGTGSPQGHCSIAAGYSIYPTLMS</sequence>
<evidence type="ECO:0000313" key="1">
    <source>
        <dbReference type="EMBL" id="CAJ2675111.1"/>
    </source>
</evidence>
<accession>A0ACB0LZX8</accession>
<comment type="caution">
    <text evidence="1">The sequence shown here is derived from an EMBL/GenBank/DDBJ whole genome shotgun (WGS) entry which is preliminary data.</text>
</comment>
<gene>
    <name evidence="1" type="ORF">MILVUS5_LOCUS38220</name>
</gene>
<proteinExistence type="predicted"/>
<reference evidence="1" key="1">
    <citation type="submission" date="2023-10" db="EMBL/GenBank/DDBJ databases">
        <authorList>
            <person name="Rodriguez Cubillos JULIANA M."/>
            <person name="De Vega J."/>
        </authorList>
    </citation>
    <scope>NUCLEOTIDE SEQUENCE</scope>
</reference>
<keyword evidence="2" id="KW-1185">Reference proteome</keyword>
<name>A0ACB0LZX8_TRIPR</name>
<dbReference type="Proteomes" id="UP001177021">
    <property type="component" value="Unassembled WGS sequence"/>
</dbReference>
<organism evidence="1 2">
    <name type="scientific">Trifolium pratense</name>
    <name type="common">Red clover</name>
    <dbReference type="NCBI Taxonomy" id="57577"/>
    <lineage>
        <taxon>Eukaryota</taxon>
        <taxon>Viridiplantae</taxon>
        <taxon>Streptophyta</taxon>
        <taxon>Embryophyta</taxon>
        <taxon>Tracheophyta</taxon>
        <taxon>Spermatophyta</taxon>
        <taxon>Magnoliopsida</taxon>
        <taxon>eudicotyledons</taxon>
        <taxon>Gunneridae</taxon>
        <taxon>Pentapetalae</taxon>
        <taxon>rosids</taxon>
        <taxon>fabids</taxon>
        <taxon>Fabales</taxon>
        <taxon>Fabaceae</taxon>
        <taxon>Papilionoideae</taxon>
        <taxon>50 kb inversion clade</taxon>
        <taxon>NPAAA clade</taxon>
        <taxon>Hologalegina</taxon>
        <taxon>IRL clade</taxon>
        <taxon>Trifolieae</taxon>
        <taxon>Trifolium</taxon>
    </lineage>
</organism>
<evidence type="ECO:0000313" key="2">
    <source>
        <dbReference type="Proteomes" id="UP001177021"/>
    </source>
</evidence>
<protein>
    <submittedName>
        <fullName evidence="1">Uncharacterized protein</fullName>
    </submittedName>
</protein>
<dbReference type="EMBL" id="CASHSV030000716">
    <property type="protein sequence ID" value="CAJ2675111.1"/>
    <property type="molecule type" value="Genomic_DNA"/>
</dbReference>